<feature type="binding site" evidence="6">
    <location>
        <position position="218"/>
    </location>
    <ligand>
        <name>(6S)-NADPHX</name>
        <dbReference type="ChEBI" id="CHEBI:64076"/>
    </ligand>
</feature>
<evidence type="ECO:0000256" key="2">
    <source>
        <dbReference type="ARBA" id="ARBA00022840"/>
    </source>
</evidence>
<keyword evidence="9" id="KW-1185">Reference proteome</keyword>
<dbReference type="GO" id="GO:0052856">
    <property type="term" value="F:NAD(P)HX epimerase activity"/>
    <property type="evidence" value="ECO:0007669"/>
    <property type="project" value="TreeGrafter"/>
</dbReference>
<keyword evidence="5 6" id="KW-0456">Lyase</keyword>
<organism evidence="8 9">
    <name type="scientific">Microbacterium mitrae</name>
    <dbReference type="NCBI Taxonomy" id="664640"/>
    <lineage>
        <taxon>Bacteria</taxon>
        <taxon>Bacillati</taxon>
        <taxon>Actinomycetota</taxon>
        <taxon>Actinomycetes</taxon>
        <taxon>Micrococcales</taxon>
        <taxon>Microbacteriaceae</taxon>
        <taxon>Microbacterium</taxon>
    </lineage>
</organism>
<gene>
    <name evidence="6" type="primary">nnrD</name>
    <name evidence="8" type="ORF">FVP60_07565</name>
</gene>
<reference evidence="8 9" key="1">
    <citation type="submission" date="2019-08" db="EMBL/GenBank/DDBJ databases">
        <authorList>
            <person name="Dong K."/>
        </authorList>
    </citation>
    <scope>NUCLEOTIDE SEQUENCE [LARGE SCALE GENOMIC DNA]</scope>
    <source>
        <strain evidence="8 9">M4-8</strain>
    </source>
</reference>
<evidence type="ECO:0000256" key="3">
    <source>
        <dbReference type="ARBA" id="ARBA00022857"/>
    </source>
</evidence>
<feature type="binding site" evidence="6">
    <location>
        <position position="55"/>
    </location>
    <ligand>
        <name>(6S)-NADPHX</name>
        <dbReference type="ChEBI" id="CHEBI:64076"/>
    </ligand>
</feature>
<keyword evidence="1 6" id="KW-0547">Nucleotide-binding</keyword>
<feature type="binding site" evidence="6">
    <location>
        <position position="146"/>
    </location>
    <ligand>
        <name>(6S)-NADPHX</name>
        <dbReference type="ChEBI" id="CHEBI:64076"/>
    </ligand>
</feature>
<keyword evidence="3 6" id="KW-0521">NADP</keyword>
<dbReference type="PANTHER" id="PTHR12592">
    <property type="entry name" value="ATP-DEPENDENT (S)-NAD(P)H-HYDRATE DEHYDRATASE FAMILY MEMBER"/>
    <property type="match status" value="1"/>
</dbReference>
<comment type="caution">
    <text evidence="8">The sequence shown here is derived from an EMBL/GenBank/DDBJ whole genome shotgun (WGS) entry which is preliminary data.</text>
</comment>
<evidence type="ECO:0000313" key="9">
    <source>
        <dbReference type="Proteomes" id="UP000321196"/>
    </source>
</evidence>
<dbReference type="PROSITE" id="PS51383">
    <property type="entry name" value="YJEF_C_3"/>
    <property type="match status" value="1"/>
</dbReference>
<evidence type="ECO:0000259" key="7">
    <source>
        <dbReference type="PROSITE" id="PS51383"/>
    </source>
</evidence>
<dbReference type="RefSeq" id="WP_147825672.1">
    <property type="nucleotide sequence ID" value="NZ_BAAARG010000002.1"/>
</dbReference>
<dbReference type="AlphaFoldDB" id="A0A5C8HM74"/>
<dbReference type="SUPFAM" id="SSF53613">
    <property type="entry name" value="Ribokinase-like"/>
    <property type="match status" value="1"/>
</dbReference>
<dbReference type="HAMAP" id="MF_01965">
    <property type="entry name" value="NADHX_dehydratase"/>
    <property type="match status" value="1"/>
</dbReference>
<proteinExistence type="inferred from homology"/>
<feature type="binding site" evidence="6">
    <location>
        <position position="103"/>
    </location>
    <ligand>
        <name>(6S)-NADPHX</name>
        <dbReference type="ChEBI" id="CHEBI:64076"/>
    </ligand>
</feature>
<sequence length="290" mass="29323">MAQTHGDAHATPSVRVVPFGVQNAHAVLRAATAADDKYSRGVVGLRTGSVTYPGAAVLGVEGAWRAGAGLVRYRGDASALVLARRPETVTTGERCDAWVIGSGQTIADAEAAGTTELLAGSVPVVADAGALELVAVPHAPTVMTPHAGEFARVARANEIGLTGDNAVDVATVSAALGAVIVLKRSRTLVAAPHRADDQAEVWSITVETPWLSTAGTGDVLAGMIGSVIAQRRPAGFDELALCAATAVFLHSRAGALAATHGSVTPHPIVAMDVAEMVPLAVAEVLCGGAE</sequence>
<keyword evidence="4 6" id="KW-0520">NAD</keyword>
<dbReference type="PROSITE" id="PS01050">
    <property type="entry name" value="YJEF_C_2"/>
    <property type="match status" value="1"/>
</dbReference>
<dbReference type="EC" id="4.2.1.136" evidence="6"/>
<dbReference type="InterPro" id="IPR017953">
    <property type="entry name" value="Carbohydrate_kinase_pred_CS"/>
</dbReference>
<evidence type="ECO:0000256" key="6">
    <source>
        <dbReference type="HAMAP-Rule" id="MF_01965"/>
    </source>
</evidence>
<dbReference type="EMBL" id="VRSW01000002">
    <property type="protein sequence ID" value="TXK04537.1"/>
    <property type="molecule type" value="Genomic_DNA"/>
</dbReference>
<protein>
    <recommendedName>
        <fullName evidence="6">ADP-dependent (S)-NAD(P)H-hydrate dehydratase</fullName>
        <ecNumber evidence="6">4.2.1.136</ecNumber>
    </recommendedName>
    <alternativeName>
        <fullName evidence="6">ADP-dependent NAD(P)HX dehydratase</fullName>
    </alternativeName>
</protein>
<feature type="binding site" evidence="6">
    <location>
        <position position="217"/>
    </location>
    <ligand>
        <name>AMP</name>
        <dbReference type="ChEBI" id="CHEBI:456215"/>
    </ligand>
</feature>
<dbReference type="GO" id="GO:0110051">
    <property type="term" value="P:metabolite repair"/>
    <property type="evidence" value="ECO:0007669"/>
    <property type="project" value="TreeGrafter"/>
</dbReference>
<comment type="catalytic activity">
    <reaction evidence="6">
        <text>(6S)-NADPHX + ADP = AMP + phosphate + NADPH + H(+)</text>
        <dbReference type="Rhea" id="RHEA:32235"/>
        <dbReference type="ChEBI" id="CHEBI:15378"/>
        <dbReference type="ChEBI" id="CHEBI:43474"/>
        <dbReference type="ChEBI" id="CHEBI:57783"/>
        <dbReference type="ChEBI" id="CHEBI:64076"/>
        <dbReference type="ChEBI" id="CHEBI:456215"/>
        <dbReference type="ChEBI" id="CHEBI:456216"/>
        <dbReference type="EC" id="4.2.1.136"/>
    </reaction>
</comment>
<dbReference type="GO" id="GO:0005524">
    <property type="term" value="F:ATP binding"/>
    <property type="evidence" value="ECO:0007669"/>
    <property type="project" value="UniProtKB-KW"/>
</dbReference>
<comment type="similarity">
    <text evidence="6">Belongs to the NnrD/CARKD family.</text>
</comment>
<feature type="binding site" evidence="6">
    <location>
        <begin position="183"/>
        <end position="187"/>
    </location>
    <ligand>
        <name>AMP</name>
        <dbReference type="ChEBI" id="CHEBI:456215"/>
    </ligand>
</feature>
<dbReference type="PANTHER" id="PTHR12592:SF0">
    <property type="entry name" value="ATP-DEPENDENT (S)-NAD(P)H-HYDRATE DEHYDRATASE"/>
    <property type="match status" value="1"/>
</dbReference>
<evidence type="ECO:0000313" key="8">
    <source>
        <dbReference type="EMBL" id="TXK04537.1"/>
    </source>
</evidence>
<evidence type="ECO:0000256" key="1">
    <source>
        <dbReference type="ARBA" id="ARBA00022741"/>
    </source>
</evidence>
<dbReference type="Proteomes" id="UP000321196">
    <property type="component" value="Unassembled WGS sequence"/>
</dbReference>
<dbReference type="InterPro" id="IPR029056">
    <property type="entry name" value="Ribokinase-like"/>
</dbReference>
<name>A0A5C8HM74_9MICO</name>
<evidence type="ECO:0000256" key="4">
    <source>
        <dbReference type="ARBA" id="ARBA00023027"/>
    </source>
</evidence>
<feature type="domain" description="YjeF C-terminal" evidence="7">
    <location>
        <begin position="20"/>
        <end position="284"/>
    </location>
</feature>
<accession>A0A5C8HM74</accession>
<keyword evidence="2 6" id="KW-0067">ATP-binding</keyword>
<dbReference type="InterPro" id="IPR000631">
    <property type="entry name" value="CARKD"/>
</dbReference>
<dbReference type="CDD" id="cd01171">
    <property type="entry name" value="YXKO-related"/>
    <property type="match status" value="1"/>
</dbReference>
<dbReference type="Pfam" id="PF01256">
    <property type="entry name" value="Carb_kinase"/>
    <property type="match status" value="1"/>
</dbReference>
<comment type="catalytic activity">
    <reaction evidence="6">
        <text>(6S)-NADHX + ADP = AMP + phosphate + NADH + H(+)</text>
        <dbReference type="Rhea" id="RHEA:32223"/>
        <dbReference type="ChEBI" id="CHEBI:15378"/>
        <dbReference type="ChEBI" id="CHEBI:43474"/>
        <dbReference type="ChEBI" id="CHEBI:57945"/>
        <dbReference type="ChEBI" id="CHEBI:64074"/>
        <dbReference type="ChEBI" id="CHEBI:456215"/>
        <dbReference type="ChEBI" id="CHEBI:456216"/>
        <dbReference type="EC" id="4.2.1.136"/>
    </reaction>
</comment>
<dbReference type="GO" id="GO:0052855">
    <property type="term" value="F:ADP-dependent NAD(P)H-hydrate dehydratase activity"/>
    <property type="evidence" value="ECO:0007669"/>
    <property type="project" value="UniProtKB-UniRule"/>
</dbReference>
<comment type="subunit">
    <text evidence="6">Homotetramer.</text>
</comment>
<dbReference type="GO" id="GO:0046496">
    <property type="term" value="P:nicotinamide nucleotide metabolic process"/>
    <property type="evidence" value="ECO:0007669"/>
    <property type="project" value="UniProtKB-UniRule"/>
</dbReference>
<dbReference type="OrthoDB" id="9806925at2"/>
<dbReference type="Gene3D" id="3.40.1190.20">
    <property type="match status" value="1"/>
</dbReference>
<comment type="function">
    <text evidence="6">Catalyzes the dehydration of the S-form of NAD(P)HX at the expense of ADP, which is converted to AMP. Together with NAD(P)HX epimerase, which catalyzes the epimerization of the S- and R-forms, the enzyme allows the repair of both epimers of NAD(P)HX, a damaged form of NAD(P)H that is a result of enzymatic or heat-dependent hydration.</text>
</comment>
<comment type="cofactor">
    <cofactor evidence="6">
        <name>Mg(2+)</name>
        <dbReference type="ChEBI" id="CHEBI:18420"/>
    </cofactor>
</comment>
<evidence type="ECO:0000256" key="5">
    <source>
        <dbReference type="ARBA" id="ARBA00023239"/>
    </source>
</evidence>